<accession>A0A1Y3QWV4</accession>
<protein>
    <recommendedName>
        <fullName evidence="4">YfhO family protein</fullName>
    </recommendedName>
</protein>
<dbReference type="EMBL" id="NFHB01000004">
    <property type="protein sequence ID" value="OUN03565.1"/>
    <property type="molecule type" value="Genomic_DNA"/>
</dbReference>
<feature type="transmembrane region" description="Helical" evidence="1">
    <location>
        <begin position="542"/>
        <end position="563"/>
    </location>
</feature>
<dbReference type="PANTHER" id="PTHR38454:SF1">
    <property type="entry name" value="INTEGRAL MEMBRANE PROTEIN"/>
    <property type="match status" value="1"/>
</dbReference>
<dbReference type="PANTHER" id="PTHR38454">
    <property type="entry name" value="INTEGRAL MEMBRANE PROTEIN-RELATED"/>
    <property type="match status" value="1"/>
</dbReference>
<evidence type="ECO:0000256" key="1">
    <source>
        <dbReference type="SAM" id="Phobius"/>
    </source>
</evidence>
<feature type="transmembrane region" description="Helical" evidence="1">
    <location>
        <begin position="128"/>
        <end position="147"/>
    </location>
</feature>
<comment type="caution">
    <text evidence="2">The sequence shown here is derived from an EMBL/GenBank/DDBJ whole genome shotgun (WGS) entry which is preliminary data.</text>
</comment>
<feature type="transmembrane region" description="Helical" evidence="1">
    <location>
        <begin position="365"/>
        <end position="384"/>
    </location>
</feature>
<dbReference type="RefSeq" id="WP_087402174.1">
    <property type="nucleotide sequence ID" value="NZ_NFHB01000004.1"/>
</dbReference>
<dbReference type="OrthoDB" id="9772884at2"/>
<evidence type="ECO:0008006" key="4">
    <source>
        <dbReference type="Google" id="ProtNLM"/>
    </source>
</evidence>
<feature type="transmembrane region" description="Helical" evidence="1">
    <location>
        <begin position="437"/>
        <end position="460"/>
    </location>
</feature>
<dbReference type="Pfam" id="PF09586">
    <property type="entry name" value="YfhO"/>
    <property type="match status" value="1"/>
</dbReference>
<feature type="transmembrane region" description="Helical" evidence="1">
    <location>
        <begin position="66"/>
        <end position="83"/>
    </location>
</feature>
<reference evidence="3" key="1">
    <citation type="submission" date="2017-04" db="EMBL/GenBank/DDBJ databases">
        <title>Function of individual gut microbiota members based on whole genome sequencing of pure cultures obtained from chicken caecum.</title>
        <authorList>
            <person name="Medvecky M."/>
            <person name="Cejkova D."/>
            <person name="Polansky O."/>
            <person name="Karasova D."/>
            <person name="Kubasova T."/>
            <person name="Cizek A."/>
            <person name="Rychlik I."/>
        </authorList>
    </citation>
    <scope>NUCLEOTIDE SEQUENCE [LARGE SCALE GENOMIC DNA]</scope>
    <source>
        <strain evidence="3">An90</strain>
    </source>
</reference>
<feature type="transmembrane region" description="Helical" evidence="1">
    <location>
        <begin position="802"/>
        <end position="823"/>
    </location>
</feature>
<evidence type="ECO:0000313" key="2">
    <source>
        <dbReference type="EMBL" id="OUN03565.1"/>
    </source>
</evidence>
<keyword evidence="1" id="KW-0472">Membrane</keyword>
<feature type="transmembrane region" description="Helical" evidence="1">
    <location>
        <begin position="195"/>
        <end position="215"/>
    </location>
</feature>
<dbReference type="eggNOG" id="COG4485">
    <property type="taxonomic scope" value="Bacteria"/>
</dbReference>
<feature type="transmembrane region" description="Helical" evidence="1">
    <location>
        <begin position="154"/>
        <end position="175"/>
    </location>
</feature>
<feature type="transmembrane region" description="Helical" evidence="1">
    <location>
        <begin position="516"/>
        <end position="535"/>
    </location>
</feature>
<dbReference type="InterPro" id="IPR018580">
    <property type="entry name" value="Uncharacterised_YfhO"/>
</dbReference>
<feature type="transmembrane region" description="Helical" evidence="1">
    <location>
        <begin position="404"/>
        <end position="425"/>
    </location>
</feature>
<evidence type="ECO:0000313" key="3">
    <source>
        <dbReference type="Proteomes" id="UP000195772"/>
    </source>
</evidence>
<feature type="transmembrane region" description="Helical" evidence="1">
    <location>
        <begin position="341"/>
        <end position="358"/>
    </location>
</feature>
<feature type="transmembrane region" description="Helical" evidence="1">
    <location>
        <begin position="227"/>
        <end position="247"/>
    </location>
</feature>
<organism evidence="2 3">
    <name type="scientific">Alistipes onderdonkii</name>
    <dbReference type="NCBI Taxonomy" id="328813"/>
    <lineage>
        <taxon>Bacteria</taxon>
        <taxon>Pseudomonadati</taxon>
        <taxon>Bacteroidota</taxon>
        <taxon>Bacteroidia</taxon>
        <taxon>Bacteroidales</taxon>
        <taxon>Rikenellaceae</taxon>
        <taxon>Alistipes</taxon>
    </lineage>
</organism>
<keyword evidence="1" id="KW-1133">Transmembrane helix</keyword>
<keyword evidence="1" id="KW-0812">Transmembrane</keyword>
<proteinExistence type="predicted"/>
<dbReference type="Proteomes" id="UP000195772">
    <property type="component" value="Unassembled WGS sequence"/>
</dbReference>
<sequence length="836" mass="91440">MDFSKTIIRRLAPAAAALVVFFVVSAAYFAPQFRGEVLPQHDVVQYEGMAKDISDMRAATGEDPQWTGGMFGGMPAFLINVAYPAQIVKRTVGQVVKLIDTPAAFLFFAMTAMWLMLLVFGVDPWVGIVPALAYGLSTYFLLIIGAGHITKMWALVYAPLMMGGAWMTLRGNMWAGGALTALTASLEIGANHPQITYYFLLAMAAFWISEGIAALRDKRLGDFWKRTAVLAAAGILAAGSNFSPLWYTASHSKETMRGGSELASTSETSQDGLALDYATAWSYGRTESLNLLIPDFMGRESATTFSPDGEVAAVLNEYGLRGAAQQLPAYWGSQPYTGGPTYLGAAAIFLAALGIALARGRNKWWIVAVSVLMLLLAWGRNLMWFTELAFDLLPGYNKFRTVSMALVVVQWAVPLLGALALMRLWRGEIPRQRLLRALAWAAGVTGGLCLLLAVAGSAFFDFGRAESTGMMTEQFRQLFEANNMQDYLQRGMDAEMGIATGNAMAAERASMMQADAWRSLLMILLAAGGVALFALRRINKYVLTALLAAVMLLDLVPVDLRFISHDNFISARRNQVTATAADKAIMADKEPGFRVFNLTVSPFQDATTSYFHRSVGGYHGAKLARYQDLIDRYLSYRNDAVLDMLNTRYLIVPGDGGQPEAVLRPTANGAAWFVDAVAVAGSPQQEIDLLGETDLKRTAVIAEKDKSYTEGWTANPADTAAQRTIALTEYRPNYLRYEYTAPAEGVAVFSEIFYPYGWTAYVDGAEAPCFRADYVLRAMRLPAGQHTVEWKFRAPGWKAAEAVTLISSLTILLGAIAAAVCCFRFRKREKRGNGEE</sequence>
<dbReference type="AlphaFoldDB" id="A0A1Y3QWV4"/>
<gene>
    <name evidence="2" type="ORF">B5G41_07710</name>
</gene>
<feature type="transmembrane region" description="Helical" evidence="1">
    <location>
        <begin position="103"/>
        <end position="122"/>
    </location>
</feature>
<name>A0A1Y3QWV4_9BACT</name>